<dbReference type="Gene3D" id="3.30.479.30">
    <property type="entry name" value="Band 7 domain"/>
    <property type="match status" value="1"/>
</dbReference>
<feature type="domain" description="Band 7" evidence="2">
    <location>
        <begin position="78"/>
        <end position="240"/>
    </location>
</feature>
<dbReference type="InterPro" id="IPR036013">
    <property type="entry name" value="Band_7/SPFH_dom_sf"/>
</dbReference>
<comment type="caution">
    <text evidence="3">The sequence shown here is derived from an EMBL/GenBank/DDBJ whole genome shotgun (WGS) entry which is preliminary data.</text>
</comment>
<dbReference type="PRINTS" id="PR00679">
    <property type="entry name" value="PROHIBITIN"/>
</dbReference>
<name>A0A0F9CEZ3_9ZZZZ</name>
<dbReference type="GO" id="GO:0016020">
    <property type="term" value="C:membrane"/>
    <property type="evidence" value="ECO:0007669"/>
    <property type="project" value="InterPro"/>
</dbReference>
<feature type="transmembrane region" description="Helical" evidence="1">
    <location>
        <begin position="6"/>
        <end position="24"/>
    </location>
</feature>
<protein>
    <recommendedName>
        <fullName evidence="2">Band 7 domain-containing protein</fullName>
    </recommendedName>
</protein>
<accession>A0A0F9CEZ3</accession>
<dbReference type="InterPro" id="IPR001107">
    <property type="entry name" value="Band_7"/>
</dbReference>
<organism evidence="3">
    <name type="scientific">marine sediment metagenome</name>
    <dbReference type="NCBI Taxonomy" id="412755"/>
    <lineage>
        <taxon>unclassified sequences</taxon>
        <taxon>metagenomes</taxon>
        <taxon>ecological metagenomes</taxon>
    </lineage>
</organism>
<keyword evidence="1" id="KW-1133">Transmembrane helix</keyword>
<feature type="non-terminal residue" evidence="3">
    <location>
        <position position="264"/>
    </location>
</feature>
<dbReference type="PANTHER" id="PTHR23222">
    <property type="entry name" value="PROHIBITIN"/>
    <property type="match status" value="1"/>
</dbReference>
<dbReference type="CDD" id="cd03401">
    <property type="entry name" value="SPFH_prohibitin"/>
    <property type="match status" value="1"/>
</dbReference>
<reference evidence="3" key="1">
    <citation type="journal article" date="2015" name="Nature">
        <title>Complex archaea that bridge the gap between prokaryotes and eukaryotes.</title>
        <authorList>
            <person name="Spang A."/>
            <person name="Saw J.H."/>
            <person name="Jorgensen S.L."/>
            <person name="Zaremba-Niedzwiedzka K."/>
            <person name="Martijn J."/>
            <person name="Lind A.E."/>
            <person name="van Eijk R."/>
            <person name="Schleper C."/>
            <person name="Guy L."/>
            <person name="Ettema T.J."/>
        </authorList>
    </citation>
    <scope>NUCLEOTIDE SEQUENCE</scope>
</reference>
<evidence type="ECO:0000313" key="3">
    <source>
        <dbReference type="EMBL" id="KKL04231.1"/>
    </source>
</evidence>
<dbReference type="SMART" id="SM00244">
    <property type="entry name" value="PHB"/>
    <property type="match status" value="1"/>
</dbReference>
<dbReference type="PANTHER" id="PTHR23222:SF0">
    <property type="entry name" value="PROHIBITIN 1"/>
    <property type="match status" value="1"/>
</dbReference>
<gene>
    <name evidence="3" type="ORF">LCGC14_2618150</name>
</gene>
<keyword evidence="1" id="KW-0812">Transmembrane</keyword>
<dbReference type="EMBL" id="LAZR01044612">
    <property type="protein sequence ID" value="KKL04231.1"/>
    <property type="molecule type" value="Genomic_DNA"/>
</dbReference>
<keyword evidence="1" id="KW-0472">Membrane</keyword>
<evidence type="ECO:0000256" key="1">
    <source>
        <dbReference type="SAM" id="Phobius"/>
    </source>
</evidence>
<proteinExistence type="predicted"/>
<dbReference type="InterPro" id="IPR000163">
    <property type="entry name" value="Prohibitin"/>
</dbReference>
<feature type="transmembrane region" description="Helical" evidence="1">
    <location>
        <begin position="60"/>
        <end position="81"/>
    </location>
</feature>
<sequence length="264" mass="29009">MEYEVILLPGLYAATALAVLITLLRGITRTDTGQADDGLQTYRWSYTILRLRLPIWWRKTINVPIVLVILTIAVFVIPALVVTPPGHRGVIYSMWGGVSTTERLEGLSLVVPYVQTPHQVNVRTQRIEIEAFAQTADLQEVTVAASINYHVDPPQSAEVYVQLGANYEETVIAPAALQRLDAAVGEIEAEFFASSRDKLATKIVAGLEAQLGGYGIVIEYVNIEDALFDPDFIAAVKAKVIAKQTVETELRLVKAAEHKADQVI</sequence>
<evidence type="ECO:0000259" key="2">
    <source>
        <dbReference type="SMART" id="SM00244"/>
    </source>
</evidence>
<dbReference type="Pfam" id="PF01145">
    <property type="entry name" value="Band_7"/>
    <property type="match status" value="1"/>
</dbReference>
<dbReference type="AlphaFoldDB" id="A0A0F9CEZ3"/>
<dbReference type="SUPFAM" id="SSF117892">
    <property type="entry name" value="Band 7/SPFH domain"/>
    <property type="match status" value="1"/>
</dbReference>